<keyword evidence="1" id="KW-0805">Transcription regulation</keyword>
<dbReference type="GO" id="GO:0000976">
    <property type="term" value="F:transcription cis-regulatory region binding"/>
    <property type="evidence" value="ECO:0007669"/>
    <property type="project" value="TreeGrafter"/>
</dbReference>
<keyword evidence="6" id="KW-1185">Reference proteome</keyword>
<keyword evidence="2 5" id="KW-0238">DNA-binding</keyword>
<name>A0A4Q7YNZ8_9GAMM</name>
<dbReference type="Pfam" id="PF12833">
    <property type="entry name" value="HTH_18"/>
    <property type="match status" value="1"/>
</dbReference>
<dbReference type="GO" id="GO:0003700">
    <property type="term" value="F:DNA-binding transcription factor activity"/>
    <property type="evidence" value="ECO:0007669"/>
    <property type="project" value="InterPro"/>
</dbReference>
<dbReference type="InterPro" id="IPR018060">
    <property type="entry name" value="HTH_AraC"/>
</dbReference>
<evidence type="ECO:0000256" key="1">
    <source>
        <dbReference type="ARBA" id="ARBA00023015"/>
    </source>
</evidence>
<evidence type="ECO:0000313" key="6">
    <source>
        <dbReference type="Proteomes" id="UP000292423"/>
    </source>
</evidence>
<dbReference type="SUPFAM" id="SSF46689">
    <property type="entry name" value="Homeodomain-like"/>
    <property type="match status" value="1"/>
</dbReference>
<evidence type="ECO:0000313" key="5">
    <source>
        <dbReference type="EMBL" id="RZU38593.1"/>
    </source>
</evidence>
<keyword evidence="3" id="KW-0804">Transcription</keyword>
<dbReference type="PRINTS" id="PR00032">
    <property type="entry name" value="HTHARAC"/>
</dbReference>
<proteinExistence type="predicted"/>
<sequence>MDWVHKPHMPVAYPKLYLERARERGVPPERVLQDAGLVPEMLADPAARVSPLEFTQLVASVLRLAGDEGVGFEVGAQQPLTAHGSLGYLLMCCGTLDQAARYLQRFWLLRGRGIQLAYKDEPDGLVFELHSELPMPDALLQVMYQLILTSCYRGLLFLLGGQNPEAEFWFTSPPPPYFERFRQRLPLVRFEMPSTRLRIPRRFRDHALEMSSPDALELAVAQCERELALLGVGEAGDDVLSQVRAAMLLGPGGYPDPEALAERLHLSPRTLRRRLQAQGGSYLRLLEDVRRRDAVQLLENPALEIRQVAELLGYADPANFTRAFRQWTGRTPSEFRGMRLGR</sequence>
<evidence type="ECO:0000259" key="4">
    <source>
        <dbReference type="PROSITE" id="PS01124"/>
    </source>
</evidence>
<gene>
    <name evidence="5" type="ORF">EV700_2528</name>
</gene>
<dbReference type="Proteomes" id="UP000292423">
    <property type="component" value="Unassembled WGS sequence"/>
</dbReference>
<reference evidence="5 6" key="1">
    <citation type="submission" date="2019-02" db="EMBL/GenBank/DDBJ databases">
        <title>Genomic Encyclopedia of Type Strains, Phase IV (KMG-IV): sequencing the most valuable type-strain genomes for metagenomic binning, comparative biology and taxonomic classification.</title>
        <authorList>
            <person name="Goeker M."/>
        </authorList>
    </citation>
    <scope>NUCLEOTIDE SEQUENCE [LARGE SCALE GENOMIC DNA]</scope>
    <source>
        <strain evidence="5 6">DSM 105135</strain>
    </source>
</reference>
<dbReference type="Gene3D" id="1.10.10.60">
    <property type="entry name" value="Homeodomain-like"/>
    <property type="match status" value="1"/>
</dbReference>
<comment type="caution">
    <text evidence="5">The sequence shown here is derived from an EMBL/GenBank/DDBJ whole genome shotgun (WGS) entry which is preliminary data.</text>
</comment>
<feature type="domain" description="HTH araC/xylS-type" evidence="4">
    <location>
        <begin position="258"/>
        <end position="338"/>
    </location>
</feature>
<dbReference type="AlphaFoldDB" id="A0A4Q7YNZ8"/>
<dbReference type="InterPro" id="IPR032687">
    <property type="entry name" value="AraC-type_N"/>
</dbReference>
<dbReference type="InterPro" id="IPR009057">
    <property type="entry name" value="Homeodomain-like_sf"/>
</dbReference>
<evidence type="ECO:0000256" key="3">
    <source>
        <dbReference type="ARBA" id="ARBA00023163"/>
    </source>
</evidence>
<dbReference type="InterPro" id="IPR020449">
    <property type="entry name" value="Tscrpt_reg_AraC-type_HTH"/>
</dbReference>
<dbReference type="PANTHER" id="PTHR47894">
    <property type="entry name" value="HTH-TYPE TRANSCRIPTIONAL REGULATOR GADX"/>
    <property type="match status" value="1"/>
</dbReference>
<dbReference type="PROSITE" id="PS01124">
    <property type="entry name" value="HTH_ARAC_FAMILY_2"/>
    <property type="match status" value="1"/>
</dbReference>
<protein>
    <submittedName>
        <fullName evidence="5">AraC-like DNA-binding protein</fullName>
    </submittedName>
</protein>
<evidence type="ECO:0000256" key="2">
    <source>
        <dbReference type="ARBA" id="ARBA00023125"/>
    </source>
</evidence>
<dbReference type="SMART" id="SM00342">
    <property type="entry name" value="HTH_ARAC"/>
    <property type="match status" value="1"/>
</dbReference>
<accession>A0A4Q7YNZ8</accession>
<dbReference type="Pfam" id="PF12625">
    <property type="entry name" value="Arabinose_bd"/>
    <property type="match status" value="1"/>
</dbReference>
<dbReference type="EMBL" id="SHKX01000013">
    <property type="protein sequence ID" value="RZU38593.1"/>
    <property type="molecule type" value="Genomic_DNA"/>
</dbReference>
<dbReference type="PANTHER" id="PTHR47894:SF1">
    <property type="entry name" value="HTH-TYPE TRANSCRIPTIONAL REGULATOR VQSM"/>
    <property type="match status" value="1"/>
</dbReference>
<dbReference type="GO" id="GO:0005829">
    <property type="term" value="C:cytosol"/>
    <property type="evidence" value="ECO:0007669"/>
    <property type="project" value="TreeGrafter"/>
</dbReference>
<organism evidence="5 6">
    <name type="scientific">Fluviicoccus keumensis</name>
    <dbReference type="NCBI Taxonomy" id="1435465"/>
    <lineage>
        <taxon>Bacteria</taxon>
        <taxon>Pseudomonadati</taxon>
        <taxon>Pseudomonadota</taxon>
        <taxon>Gammaproteobacteria</taxon>
        <taxon>Moraxellales</taxon>
        <taxon>Moraxellaceae</taxon>
        <taxon>Fluviicoccus</taxon>
    </lineage>
</organism>